<keyword evidence="1" id="KW-0175">Coiled coil</keyword>
<proteinExistence type="predicted"/>
<evidence type="ECO:0000256" key="1">
    <source>
        <dbReference type="SAM" id="Coils"/>
    </source>
</evidence>
<dbReference type="EMBL" id="JANBUO010000073">
    <property type="protein sequence ID" value="KAJ2807984.1"/>
    <property type="molecule type" value="Genomic_DNA"/>
</dbReference>
<name>A0A9W8LW08_9FUNG</name>
<feature type="region of interest" description="Disordered" evidence="2">
    <location>
        <begin position="59"/>
        <end position="136"/>
    </location>
</feature>
<dbReference type="Proteomes" id="UP001140094">
    <property type="component" value="Unassembled WGS sequence"/>
</dbReference>
<evidence type="ECO:0000256" key="2">
    <source>
        <dbReference type="SAM" id="MobiDB-lite"/>
    </source>
</evidence>
<feature type="compositionally biased region" description="Polar residues" evidence="2">
    <location>
        <begin position="65"/>
        <end position="76"/>
    </location>
</feature>
<feature type="compositionally biased region" description="Polar residues" evidence="2">
    <location>
        <begin position="92"/>
        <end position="107"/>
    </location>
</feature>
<gene>
    <name evidence="3" type="ORF">H4R20_001054</name>
</gene>
<keyword evidence="4" id="KW-1185">Reference proteome</keyword>
<reference evidence="3" key="1">
    <citation type="submission" date="2022-07" db="EMBL/GenBank/DDBJ databases">
        <title>Phylogenomic reconstructions and comparative analyses of Kickxellomycotina fungi.</title>
        <authorList>
            <person name="Reynolds N.K."/>
            <person name="Stajich J.E."/>
            <person name="Barry K."/>
            <person name="Grigoriev I.V."/>
            <person name="Crous P."/>
            <person name="Smith M.E."/>
        </authorList>
    </citation>
    <scope>NUCLEOTIDE SEQUENCE</scope>
    <source>
        <strain evidence="3">NRRL 1565</strain>
    </source>
</reference>
<feature type="compositionally biased region" description="Low complexity" evidence="2">
    <location>
        <begin position="11"/>
        <end position="21"/>
    </location>
</feature>
<evidence type="ECO:0000313" key="4">
    <source>
        <dbReference type="Proteomes" id="UP001140094"/>
    </source>
</evidence>
<evidence type="ECO:0000313" key="3">
    <source>
        <dbReference type="EMBL" id="KAJ2807984.1"/>
    </source>
</evidence>
<organism evidence="3 4">
    <name type="scientific">Coemansia guatemalensis</name>
    <dbReference type="NCBI Taxonomy" id="2761395"/>
    <lineage>
        <taxon>Eukaryota</taxon>
        <taxon>Fungi</taxon>
        <taxon>Fungi incertae sedis</taxon>
        <taxon>Zoopagomycota</taxon>
        <taxon>Kickxellomycotina</taxon>
        <taxon>Kickxellomycetes</taxon>
        <taxon>Kickxellales</taxon>
        <taxon>Kickxellaceae</taxon>
        <taxon>Coemansia</taxon>
    </lineage>
</organism>
<sequence length="220" mass="24433">MTLLPETGTNQGIEAQQQRQQEGARTDDGAGSPAANRASVGATESSALFAGAAAEEGAYDAHGTGNAQSSSSSDTLEQMAAGDWHSPAPQHSHLQSPFATVGGQTPPSKRRRSGAQSQPHTALAAESREQGGGSRWMEGGCVEAFMRLELQRLAAERQRMELEQQRWREERAERQRWEQMFAERWREEREERRAAREREQNIWRILLGMRTRDSASGNML</sequence>
<dbReference type="AlphaFoldDB" id="A0A9W8LW08"/>
<feature type="coiled-coil region" evidence="1">
    <location>
        <begin position="143"/>
        <end position="175"/>
    </location>
</feature>
<dbReference type="OrthoDB" id="10545558at2759"/>
<protein>
    <submittedName>
        <fullName evidence="3">Uncharacterized protein</fullName>
    </submittedName>
</protein>
<accession>A0A9W8LW08</accession>
<feature type="region of interest" description="Disordered" evidence="2">
    <location>
        <begin position="1"/>
        <end position="43"/>
    </location>
</feature>
<comment type="caution">
    <text evidence="3">The sequence shown here is derived from an EMBL/GenBank/DDBJ whole genome shotgun (WGS) entry which is preliminary data.</text>
</comment>